<dbReference type="GO" id="GO:0000179">
    <property type="term" value="F:rRNA (adenine-N6,N6-)-dimethyltransferase activity"/>
    <property type="evidence" value="ECO:0007669"/>
    <property type="project" value="InterPro"/>
</dbReference>
<dbReference type="GO" id="GO:0003723">
    <property type="term" value="F:RNA binding"/>
    <property type="evidence" value="ECO:0007669"/>
    <property type="project" value="UniProtKB-KW"/>
</dbReference>
<keyword evidence="4" id="KW-0694">RNA-binding</keyword>
<dbReference type="InterPro" id="IPR020596">
    <property type="entry name" value="rRNA_Ade_Mease_Trfase_CS"/>
</dbReference>
<dbReference type="EMBL" id="BARS01018568">
    <property type="protein sequence ID" value="GAF95925.1"/>
    <property type="molecule type" value="Genomic_DNA"/>
</dbReference>
<organism evidence="6">
    <name type="scientific">marine sediment metagenome</name>
    <dbReference type="NCBI Taxonomy" id="412755"/>
    <lineage>
        <taxon>unclassified sequences</taxon>
        <taxon>metagenomes</taxon>
        <taxon>ecological metagenomes</taxon>
    </lineage>
</organism>
<feature type="non-terminal residue" evidence="6">
    <location>
        <position position="192"/>
    </location>
</feature>
<keyword evidence="1" id="KW-0489">Methyltransferase</keyword>
<dbReference type="PANTHER" id="PTHR11727">
    <property type="entry name" value="DIMETHYLADENOSINE TRANSFERASE"/>
    <property type="match status" value="1"/>
</dbReference>
<dbReference type="InterPro" id="IPR020598">
    <property type="entry name" value="rRNA_Ade_methylase_Trfase_N"/>
</dbReference>
<dbReference type="Pfam" id="PF00398">
    <property type="entry name" value="RrnaAD"/>
    <property type="match status" value="1"/>
</dbReference>
<dbReference type="PROSITE" id="PS01131">
    <property type="entry name" value="RRNA_A_DIMETH"/>
    <property type="match status" value="1"/>
</dbReference>
<dbReference type="PROSITE" id="PS51689">
    <property type="entry name" value="SAM_RNA_A_N6_MT"/>
    <property type="match status" value="1"/>
</dbReference>
<evidence type="ECO:0000256" key="2">
    <source>
        <dbReference type="ARBA" id="ARBA00022679"/>
    </source>
</evidence>
<dbReference type="PANTHER" id="PTHR11727:SF7">
    <property type="entry name" value="DIMETHYLADENOSINE TRANSFERASE-RELATED"/>
    <property type="match status" value="1"/>
</dbReference>
<name>X0V5K4_9ZZZZ</name>
<dbReference type="Gene3D" id="3.40.50.150">
    <property type="entry name" value="Vaccinia Virus protein VP39"/>
    <property type="match status" value="1"/>
</dbReference>
<dbReference type="InterPro" id="IPR029063">
    <property type="entry name" value="SAM-dependent_MTases_sf"/>
</dbReference>
<dbReference type="InterPro" id="IPR001737">
    <property type="entry name" value="KsgA/Erm"/>
</dbReference>
<dbReference type="SUPFAM" id="SSF53335">
    <property type="entry name" value="S-adenosyl-L-methionine-dependent methyltransferases"/>
    <property type="match status" value="1"/>
</dbReference>
<proteinExistence type="predicted"/>
<dbReference type="SMART" id="SM00650">
    <property type="entry name" value="rADc"/>
    <property type="match status" value="1"/>
</dbReference>
<evidence type="ECO:0000256" key="1">
    <source>
        <dbReference type="ARBA" id="ARBA00022603"/>
    </source>
</evidence>
<dbReference type="AlphaFoldDB" id="X0V5K4"/>
<accession>X0V5K4</accession>
<evidence type="ECO:0000313" key="6">
    <source>
        <dbReference type="EMBL" id="GAF95925.1"/>
    </source>
</evidence>
<dbReference type="CDD" id="cd02440">
    <property type="entry name" value="AdoMet_MTases"/>
    <property type="match status" value="1"/>
</dbReference>
<dbReference type="GO" id="GO:0005829">
    <property type="term" value="C:cytosol"/>
    <property type="evidence" value="ECO:0007669"/>
    <property type="project" value="TreeGrafter"/>
</dbReference>
<comment type="caution">
    <text evidence="6">The sequence shown here is derived from an EMBL/GenBank/DDBJ whole genome shotgun (WGS) entry which is preliminary data.</text>
</comment>
<evidence type="ECO:0000256" key="3">
    <source>
        <dbReference type="ARBA" id="ARBA00022691"/>
    </source>
</evidence>
<keyword evidence="2" id="KW-0808">Transferase</keyword>
<reference evidence="6" key="1">
    <citation type="journal article" date="2014" name="Front. Microbiol.">
        <title>High frequency of phylogenetically diverse reductive dehalogenase-homologous genes in deep subseafloor sedimentary metagenomes.</title>
        <authorList>
            <person name="Kawai M."/>
            <person name="Futagami T."/>
            <person name="Toyoda A."/>
            <person name="Takaki Y."/>
            <person name="Nishi S."/>
            <person name="Hori S."/>
            <person name="Arai W."/>
            <person name="Tsubouchi T."/>
            <person name="Morono Y."/>
            <person name="Uchiyama I."/>
            <person name="Ito T."/>
            <person name="Fujiyama A."/>
            <person name="Inagaki F."/>
            <person name="Takami H."/>
        </authorList>
    </citation>
    <scope>NUCLEOTIDE SEQUENCE</scope>
    <source>
        <strain evidence="6">Expedition CK06-06</strain>
    </source>
</reference>
<evidence type="ECO:0000259" key="5">
    <source>
        <dbReference type="SMART" id="SM00650"/>
    </source>
</evidence>
<sequence length="192" mass="21711">MGGEQLMSNPKLTSPTEVTRLLTKYDFKCKKRLGQNFLVDQNTLQIIINSLKLNKEDCILEIGTGIGTLTSALSPLVKQVISVEKDKKLAPLLKENLSSSNNIEIIFEDIINFNLINFFEQKRKKGGKIEKIVGNLPYYISISLIRQILELSQYLKLAVFLIQKEVGERLMAQAGNKNYGILSLVAQYYSRP</sequence>
<keyword evidence="3" id="KW-0949">S-adenosyl-L-methionine</keyword>
<gene>
    <name evidence="6" type="ORF">S01H1_30203</name>
</gene>
<protein>
    <recommendedName>
        <fullName evidence="5">Ribosomal RNA adenine methylase transferase N-terminal domain-containing protein</fullName>
    </recommendedName>
</protein>
<evidence type="ECO:0000256" key="4">
    <source>
        <dbReference type="ARBA" id="ARBA00022884"/>
    </source>
</evidence>
<feature type="domain" description="Ribosomal RNA adenine methylase transferase N-terminal" evidence="5">
    <location>
        <begin position="43"/>
        <end position="192"/>
    </location>
</feature>